<comment type="caution">
    <text evidence="1">The sequence shown here is derived from an EMBL/GenBank/DDBJ whole genome shotgun (WGS) entry which is preliminary data.</text>
</comment>
<keyword evidence="2" id="KW-1185">Reference proteome</keyword>
<proteinExistence type="predicted"/>
<protein>
    <submittedName>
        <fullName evidence="1">Uncharacterized protein</fullName>
    </submittedName>
</protein>
<dbReference type="Proteomes" id="UP000245119">
    <property type="component" value="Linkage Group LG8"/>
</dbReference>
<accession>A0A2T7NY03</accession>
<dbReference type="EMBL" id="PZQS01000008">
    <property type="protein sequence ID" value="PVD26023.1"/>
    <property type="molecule type" value="Genomic_DNA"/>
</dbReference>
<reference evidence="1 2" key="1">
    <citation type="submission" date="2018-04" db="EMBL/GenBank/DDBJ databases">
        <title>The genome of golden apple snail Pomacea canaliculata provides insight into stress tolerance and invasive adaptation.</title>
        <authorList>
            <person name="Liu C."/>
            <person name="Liu B."/>
            <person name="Ren Y."/>
            <person name="Zhang Y."/>
            <person name="Wang H."/>
            <person name="Li S."/>
            <person name="Jiang F."/>
            <person name="Yin L."/>
            <person name="Zhang G."/>
            <person name="Qian W."/>
            <person name="Fan W."/>
        </authorList>
    </citation>
    <scope>NUCLEOTIDE SEQUENCE [LARGE SCALE GENOMIC DNA]</scope>
    <source>
        <strain evidence="1">SZHN2017</strain>
        <tissue evidence="1">Muscle</tissue>
    </source>
</reference>
<sequence length="89" mass="9916">MTASVSKGDAAKVGKITTYEEREFRVITPLPEVAPTAVTKSDILDFGEEGFLLHNLLTESECNHFITEGENAGFEVLPIVKERYRSSKR</sequence>
<evidence type="ECO:0000313" key="2">
    <source>
        <dbReference type="Proteomes" id="UP000245119"/>
    </source>
</evidence>
<name>A0A2T7NY03_POMCA</name>
<dbReference type="OrthoDB" id="69177at2759"/>
<gene>
    <name evidence="1" type="ORF">C0Q70_13691</name>
</gene>
<dbReference type="AlphaFoldDB" id="A0A2T7NY03"/>
<organism evidence="1 2">
    <name type="scientific">Pomacea canaliculata</name>
    <name type="common">Golden apple snail</name>
    <dbReference type="NCBI Taxonomy" id="400727"/>
    <lineage>
        <taxon>Eukaryota</taxon>
        <taxon>Metazoa</taxon>
        <taxon>Spiralia</taxon>
        <taxon>Lophotrochozoa</taxon>
        <taxon>Mollusca</taxon>
        <taxon>Gastropoda</taxon>
        <taxon>Caenogastropoda</taxon>
        <taxon>Architaenioglossa</taxon>
        <taxon>Ampullarioidea</taxon>
        <taxon>Ampullariidae</taxon>
        <taxon>Pomacea</taxon>
    </lineage>
</organism>
<evidence type="ECO:0000313" key="1">
    <source>
        <dbReference type="EMBL" id="PVD26023.1"/>
    </source>
</evidence>